<dbReference type="EMBL" id="LNIX01000005">
    <property type="protein sequence ID" value="OXA54793.1"/>
    <property type="molecule type" value="Genomic_DNA"/>
</dbReference>
<reference evidence="1 2" key="1">
    <citation type="submission" date="2015-12" db="EMBL/GenBank/DDBJ databases">
        <title>The genome of Folsomia candida.</title>
        <authorList>
            <person name="Faddeeva A."/>
            <person name="Derks M.F."/>
            <person name="Anvar Y."/>
            <person name="Smit S."/>
            <person name="Van Straalen N."/>
            <person name="Roelofs D."/>
        </authorList>
    </citation>
    <scope>NUCLEOTIDE SEQUENCE [LARGE SCALE GENOMIC DNA]</scope>
    <source>
        <strain evidence="1 2">VU population</strain>
        <tissue evidence="1">Whole body</tissue>
    </source>
</reference>
<proteinExistence type="predicted"/>
<organism evidence="1 2">
    <name type="scientific">Folsomia candida</name>
    <name type="common">Springtail</name>
    <dbReference type="NCBI Taxonomy" id="158441"/>
    <lineage>
        <taxon>Eukaryota</taxon>
        <taxon>Metazoa</taxon>
        <taxon>Ecdysozoa</taxon>
        <taxon>Arthropoda</taxon>
        <taxon>Hexapoda</taxon>
        <taxon>Collembola</taxon>
        <taxon>Entomobryomorpha</taxon>
        <taxon>Isotomoidea</taxon>
        <taxon>Isotomidae</taxon>
        <taxon>Proisotominae</taxon>
        <taxon>Folsomia</taxon>
    </lineage>
</organism>
<name>A0A226EB92_FOLCA</name>
<keyword evidence="2" id="KW-1185">Reference proteome</keyword>
<sequence>MGSSVIDYSSLRLTKLVGSEVVYQINRNDVTSGSPVFKENLNLLPSENECDVMHGKLYTIIFYKQHAFLIEVVFERREINFFDSLEGYIQNAERNNIFKCLKNLLSVKYSIDAWEIFNQESTQQINNDCVVISLVNLQMRLLSLNHLKNVDRNNCREFRYKMIADLINTTQDGRMFLDKCGHATEVIKQVKKRQQVPTTISKMLSKKRKIVDVRKKLTLFEGVEPKGEYVVDM</sequence>
<dbReference type="Proteomes" id="UP000198287">
    <property type="component" value="Unassembled WGS sequence"/>
</dbReference>
<dbReference type="AlphaFoldDB" id="A0A226EB92"/>
<evidence type="ECO:0000313" key="1">
    <source>
        <dbReference type="EMBL" id="OXA54793.1"/>
    </source>
</evidence>
<gene>
    <name evidence="1" type="ORF">Fcan01_11290</name>
</gene>
<accession>A0A226EB92</accession>
<comment type="caution">
    <text evidence="1">The sequence shown here is derived from an EMBL/GenBank/DDBJ whole genome shotgun (WGS) entry which is preliminary data.</text>
</comment>
<dbReference type="Gene3D" id="3.40.395.10">
    <property type="entry name" value="Adenoviral Proteinase, Chain A"/>
    <property type="match status" value="1"/>
</dbReference>
<evidence type="ECO:0000313" key="2">
    <source>
        <dbReference type="Proteomes" id="UP000198287"/>
    </source>
</evidence>
<protein>
    <submittedName>
        <fullName evidence="1">Uncharacterized protein</fullName>
    </submittedName>
</protein>